<dbReference type="AlphaFoldDB" id="A0A9P0NXW2"/>
<reference evidence="2" key="1">
    <citation type="submission" date="2022-03" db="EMBL/GenBank/DDBJ databases">
        <authorList>
            <person name="Sayadi A."/>
        </authorList>
    </citation>
    <scope>NUCLEOTIDE SEQUENCE</scope>
</reference>
<evidence type="ECO:0000256" key="1">
    <source>
        <dbReference type="SAM" id="MobiDB-lite"/>
    </source>
</evidence>
<proteinExistence type="predicted"/>
<dbReference type="EMBL" id="CAKOFQ010006691">
    <property type="protein sequence ID" value="CAH1961030.1"/>
    <property type="molecule type" value="Genomic_DNA"/>
</dbReference>
<sequence>MRDVPRFDNQVLNSSEAEPELDPSESQPSTAPENKINLDAELNPSENQLSKEPQINITQNIVIKPGKDTIYSLPSTSKNIGDYLVVPEKPTRKNKRNIERVSFAITSKEYQESFEKKQSVAAKALKKSAQGNDKDNNSCFVCKVRTIKNHYLT</sequence>
<name>A0A9P0NXW2_ACAOB</name>
<evidence type="ECO:0000313" key="3">
    <source>
        <dbReference type="Proteomes" id="UP001152888"/>
    </source>
</evidence>
<dbReference type="OrthoDB" id="6784454at2759"/>
<protein>
    <submittedName>
        <fullName evidence="2">Uncharacterized protein</fullName>
    </submittedName>
</protein>
<evidence type="ECO:0000313" key="2">
    <source>
        <dbReference type="EMBL" id="CAH1961030.1"/>
    </source>
</evidence>
<gene>
    <name evidence="2" type="ORF">ACAOBT_LOCUS3944</name>
</gene>
<comment type="caution">
    <text evidence="2">The sequence shown here is derived from an EMBL/GenBank/DDBJ whole genome shotgun (WGS) entry which is preliminary data.</text>
</comment>
<keyword evidence="3" id="KW-1185">Reference proteome</keyword>
<organism evidence="2 3">
    <name type="scientific">Acanthoscelides obtectus</name>
    <name type="common">Bean weevil</name>
    <name type="synonym">Bruchus obtectus</name>
    <dbReference type="NCBI Taxonomy" id="200917"/>
    <lineage>
        <taxon>Eukaryota</taxon>
        <taxon>Metazoa</taxon>
        <taxon>Ecdysozoa</taxon>
        <taxon>Arthropoda</taxon>
        <taxon>Hexapoda</taxon>
        <taxon>Insecta</taxon>
        <taxon>Pterygota</taxon>
        <taxon>Neoptera</taxon>
        <taxon>Endopterygota</taxon>
        <taxon>Coleoptera</taxon>
        <taxon>Polyphaga</taxon>
        <taxon>Cucujiformia</taxon>
        <taxon>Chrysomeloidea</taxon>
        <taxon>Chrysomelidae</taxon>
        <taxon>Bruchinae</taxon>
        <taxon>Bruchini</taxon>
        <taxon>Acanthoscelides</taxon>
    </lineage>
</organism>
<accession>A0A9P0NXW2</accession>
<feature type="region of interest" description="Disordered" evidence="1">
    <location>
        <begin position="1"/>
        <end position="33"/>
    </location>
</feature>
<dbReference type="Proteomes" id="UP001152888">
    <property type="component" value="Unassembled WGS sequence"/>
</dbReference>